<evidence type="ECO:0000256" key="1">
    <source>
        <dbReference type="SAM" id="Phobius"/>
    </source>
</evidence>
<organism evidence="2 3">
    <name type="scientific">Lactococcus cremoris subsp. cremoris GE214</name>
    <dbReference type="NCBI Taxonomy" id="1415168"/>
    <lineage>
        <taxon>Bacteria</taxon>
        <taxon>Bacillati</taxon>
        <taxon>Bacillota</taxon>
        <taxon>Bacilli</taxon>
        <taxon>Lactobacillales</taxon>
        <taxon>Streptococcaceae</taxon>
        <taxon>Lactococcus</taxon>
        <taxon>Lactococcus cremoris subsp. cremoris</taxon>
    </lineage>
</organism>
<dbReference type="RefSeq" id="WP_011835162.1">
    <property type="nucleotide sequence ID" value="NZ_AZSI01000031.1"/>
</dbReference>
<protein>
    <submittedName>
        <fullName evidence="2">Uncharacterized protein</fullName>
    </submittedName>
</protein>
<reference evidence="2 3" key="1">
    <citation type="submission" date="2014-06" db="EMBL/GenBank/DDBJ databases">
        <title>Draft genome sequence of the putrescine producing strain Lactococcus lactis subsp cremoris GE214.</title>
        <authorList>
            <person name="Ladero V."/>
            <person name="Linares D.M."/>
            <person name="del Rio B."/>
            <person name="Mayo B."/>
            <person name="Martin M.C."/>
            <person name="Fernandez M."/>
            <person name="Alvarez M.A."/>
        </authorList>
    </citation>
    <scope>NUCLEOTIDE SEQUENCE [LARGE SCALE GENOMIC DNA]</scope>
    <source>
        <strain evidence="2 3">GE214</strain>
    </source>
</reference>
<feature type="transmembrane region" description="Helical" evidence="1">
    <location>
        <begin position="48"/>
        <end position="66"/>
    </location>
</feature>
<gene>
    <name evidence="2" type="ORF">U725_01212</name>
</gene>
<feature type="transmembrane region" description="Helical" evidence="1">
    <location>
        <begin position="16"/>
        <end position="36"/>
    </location>
</feature>
<name>A0A084ABD6_LACLC</name>
<keyword evidence="1" id="KW-0472">Membrane</keyword>
<dbReference type="PATRIC" id="fig|1415168.3.peg.1294"/>
<keyword evidence="1" id="KW-0812">Transmembrane</keyword>
<comment type="caution">
    <text evidence="2">The sequence shown here is derived from an EMBL/GenBank/DDBJ whole genome shotgun (WGS) entry which is preliminary data.</text>
</comment>
<sequence>MNTNQFNQVLNTDIQAFIQNFAPAILGILIIFWVISRQLRARFVTARMTIYLILMAIGAVEIFQYVEKSGLTIGFLGNLLIYSLVLPPIFGWLRVLTYTYWVNDDQQVMRKGNLLTALFWIIYMALHLGLDHFTKAPGNLFLLFDIGFSLLVQRYLAYNKARKQFPKEIENNRKAKE</sequence>
<evidence type="ECO:0000313" key="3">
    <source>
        <dbReference type="Proteomes" id="UP000028401"/>
    </source>
</evidence>
<dbReference type="AlphaFoldDB" id="A0A084ABD6"/>
<feature type="transmembrane region" description="Helical" evidence="1">
    <location>
        <begin position="114"/>
        <end position="130"/>
    </location>
</feature>
<proteinExistence type="predicted"/>
<dbReference type="Proteomes" id="UP000028401">
    <property type="component" value="Unassembled WGS sequence"/>
</dbReference>
<dbReference type="EMBL" id="AZSI01000031">
    <property type="protein sequence ID" value="KEY62615.1"/>
    <property type="molecule type" value="Genomic_DNA"/>
</dbReference>
<feature type="transmembrane region" description="Helical" evidence="1">
    <location>
        <begin position="136"/>
        <end position="157"/>
    </location>
</feature>
<feature type="transmembrane region" description="Helical" evidence="1">
    <location>
        <begin position="72"/>
        <end position="93"/>
    </location>
</feature>
<evidence type="ECO:0000313" key="2">
    <source>
        <dbReference type="EMBL" id="KEY62615.1"/>
    </source>
</evidence>
<accession>A0A084ABD6</accession>
<keyword evidence="1" id="KW-1133">Transmembrane helix</keyword>